<dbReference type="GO" id="GO:0008934">
    <property type="term" value="F:inositol monophosphate 1-phosphatase activity"/>
    <property type="evidence" value="ECO:0007669"/>
    <property type="project" value="InterPro"/>
</dbReference>
<dbReference type="RefSeq" id="WP_147141786.1">
    <property type="nucleotide sequence ID" value="NZ_BJXA01000094.1"/>
</dbReference>
<dbReference type="CDD" id="cd01639">
    <property type="entry name" value="IMPase"/>
    <property type="match status" value="1"/>
</dbReference>
<evidence type="ECO:0000256" key="2">
    <source>
        <dbReference type="ARBA" id="ARBA00001946"/>
    </source>
</evidence>
<dbReference type="PANTHER" id="PTHR20854:SF4">
    <property type="entry name" value="INOSITOL-1-MONOPHOSPHATASE-RELATED"/>
    <property type="match status" value="1"/>
</dbReference>
<feature type="binding site" evidence="7">
    <location>
        <position position="89"/>
    </location>
    <ligand>
        <name>Mg(2+)</name>
        <dbReference type="ChEBI" id="CHEBI:18420"/>
        <label>1</label>
        <note>catalytic</note>
    </ligand>
</feature>
<comment type="cofactor">
    <cofactor evidence="2 7 8">
        <name>Mg(2+)</name>
        <dbReference type="ChEBI" id="CHEBI:18420"/>
    </cofactor>
</comment>
<evidence type="ECO:0000256" key="5">
    <source>
        <dbReference type="ARBA" id="ARBA00022801"/>
    </source>
</evidence>
<evidence type="ECO:0000256" key="4">
    <source>
        <dbReference type="ARBA" id="ARBA00022723"/>
    </source>
</evidence>
<dbReference type="InterPro" id="IPR020583">
    <property type="entry name" value="Inositol_monoP_metal-BS"/>
</dbReference>
<keyword evidence="6 7" id="KW-0460">Magnesium</keyword>
<gene>
    <name evidence="9" type="primary">suhB</name>
    <name evidence="9" type="ORF">NN4_78460</name>
</gene>
<name>A0A511MT07_9NOCA</name>
<dbReference type="PROSITE" id="PS00629">
    <property type="entry name" value="IMP_1"/>
    <property type="match status" value="1"/>
</dbReference>
<dbReference type="InterPro" id="IPR000760">
    <property type="entry name" value="Inositol_monophosphatase-like"/>
</dbReference>
<dbReference type="GO" id="GO:0046872">
    <property type="term" value="F:metal ion binding"/>
    <property type="evidence" value="ECO:0007669"/>
    <property type="project" value="UniProtKB-KW"/>
</dbReference>
<evidence type="ECO:0000256" key="1">
    <source>
        <dbReference type="ARBA" id="ARBA00001033"/>
    </source>
</evidence>
<evidence type="ECO:0000313" key="9">
    <source>
        <dbReference type="EMBL" id="GEM43327.1"/>
    </source>
</evidence>
<dbReference type="PANTHER" id="PTHR20854">
    <property type="entry name" value="INOSITOL MONOPHOSPHATASE"/>
    <property type="match status" value="1"/>
</dbReference>
<evidence type="ECO:0000256" key="6">
    <source>
        <dbReference type="ARBA" id="ARBA00022842"/>
    </source>
</evidence>
<keyword evidence="10" id="KW-1185">Reference proteome</keyword>
<feature type="binding site" evidence="7">
    <location>
        <position position="88"/>
    </location>
    <ligand>
        <name>Mg(2+)</name>
        <dbReference type="ChEBI" id="CHEBI:18420"/>
        <label>1</label>
        <note>catalytic</note>
    </ligand>
</feature>
<comment type="catalytic activity">
    <reaction evidence="1 8">
        <text>a myo-inositol phosphate + H2O = myo-inositol + phosphate</text>
        <dbReference type="Rhea" id="RHEA:24056"/>
        <dbReference type="ChEBI" id="CHEBI:15377"/>
        <dbReference type="ChEBI" id="CHEBI:17268"/>
        <dbReference type="ChEBI" id="CHEBI:43474"/>
        <dbReference type="ChEBI" id="CHEBI:84139"/>
        <dbReference type="EC" id="3.1.3.25"/>
    </reaction>
</comment>
<evidence type="ECO:0000256" key="7">
    <source>
        <dbReference type="PIRSR" id="PIRSR600760-2"/>
    </source>
</evidence>
<evidence type="ECO:0000256" key="8">
    <source>
        <dbReference type="RuleBase" id="RU364068"/>
    </source>
</evidence>
<keyword evidence="5 8" id="KW-0378">Hydrolase</keyword>
<reference evidence="9 10" key="1">
    <citation type="submission" date="2019-07" db="EMBL/GenBank/DDBJ databases">
        <title>Whole genome shotgun sequence of Nocardia ninae NBRC 108245.</title>
        <authorList>
            <person name="Hosoyama A."/>
            <person name="Uohara A."/>
            <person name="Ohji S."/>
            <person name="Ichikawa N."/>
        </authorList>
    </citation>
    <scope>NUCLEOTIDE SEQUENCE [LARGE SCALE GENOMIC DNA]</scope>
    <source>
        <strain evidence="9 10">NBRC 108245</strain>
    </source>
</reference>
<organism evidence="9 10">
    <name type="scientific">Nocardia ninae NBRC 108245</name>
    <dbReference type="NCBI Taxonomy" id="1210091"/>
    <lineage>
        <taxon>Bacteria</taxon>
        <taxon>Bacillati</taxon>
        <taxon>Actinomycetota</taxon>
        <taxon>Actinomycetes</taxon>
        <taxon>Mycobacteriales</taxon>
        <taxon>Nocardiaceae</taxon>
        <taxon>Nocardia</taxon>
    </lineage>
</organism>
<dbReference type="GO" id="GO:0007165">
    <property type="term" value="P:signal transduction"/>
    <property type="evidence" value="ECO:0007669"/>
    <property type="project" value="TreeGrafter"/>
</dbReference>
<dbReference type="SUPFAM" id="SSF56655">
    <property type="entry name" value="Carbohydrate phosphatase"/>
    <property type="match status" value="1"/>
</dbReference>
<keyword evidence="4 7" id="KW-0479">Metal-binding</keyword>
<dbReference type="Gene3D" id="3.40.190.80">
    <property type="match status" value="1"/>
</dbReference>
<evidence type="ECO:0000256" key="3">
    <source>
        <dbReference type="ARBA" id="ARBA00009759"/>
    </source>
</evidence>
<dbReference type="Proteomes" id="UP000321424">
    <property type="component" value="Unassembled WGS sequence"/>
</dbReference>
<dbReference type="InterPro" id="IPR033942">
    <property type="entry name" value="IMPase"/>
</dbReference>
<dbReference type="AlphaFoldDB" id="A0A511MT07"/>
<feature type="binding site" evidence="7">
    <location>
        <position position="217"/>
    </location>
    <ligand>
        <name>Mg(2+)</name>
        <dbReference type="ChEBI" id="CHEBI:18420"/>
        <label>1</label>
        <note>catalytic</note>
    </ligand>
</feature>
<protein>
    <recommendedName>
        <fullName evidence="8">Inositol-1-monophosphatase</fullName>
        <ecNumber evidence="8">3.1.3.25</ecNumber>
    </recommendedName>
</protein>
<dbReference type="PROSITE" id="PS00630">
    <property type="entry name" value="IMP_2"/>
    <property type="match status" value="1"/>
</dbReference>
<dbReference type="Pfam" id="PF00459">
    <property type="entry name" value="Inositol_P"/>
    <property type="match status" value="1"/>
</dbReference>
<comment type="similarity">
    <text evidence="3 8">Belongs to the inositol monophosphatase superfamily.</text>
</comment>
<dbReference type="EC" id="3.1.3.25" evidence="8"/>
<feature type="binding site" evidence="7">
    <location>
        <position position="66"/>
    </location>
    <ligand>
        <name>Mg(2+)</name>
        <dbReference type="ChEBI" id="CHEBI:18420"/>
        <label>1</label>
        <note>catalytic</note>
    </ligand>
</feature>
<dbReference type="InterPro" id="IPR020550">
    <property type="entry name" value="Inositol_monophosphatase_CS"/>
</dbReference>
<dbReference type="EMBL" id="BJXA01000094">
    <property type="protein sequence ID" value="GEM43327.1"/>
    <property type="molecule type" value="Genomic_DNA"/>
</dbReference>
<feature type="binding site" evidence="7">
    <location>
        <position position="86"/>
    </location>
    <ligand>
        <name>Mg(2+)</name>
        <dbReference type="ChEBI" id="CHEBI:18420"/>
        <label>1</label>
        <note>catalytic</note>
    </ligand>
</feature>
<proteinExistence type="inferred from homology"/>
<dbReference type="GO" id="GO:0006020">
    <property type="term" value="P:inositol metabolic process"/>
    <property type="evidence" value="ECO:0007669"/>
    <property type="project" value="TreeGrafter"/>
</dbReference>
<sequence>MTCLKELLKVADDAARVGSALLHSAAPGRITAKEDRDFVTDLDLEIQESVFQRLSESTPLFDFLGEEQQSGQNTDDTEATYQWILDPIDGTSNFIHGIQLCAVSLALTFEDVPVVAVIHAPFLGLEYHAYTDGGAFCNGARIKTSGTTDLRNSIISIGDYAVGRDAAAKNRRRLAVTAALAEHVERIRMFGSAALDLAWVAEGRIDGCVLLSNKPWDTAAGVLIARESGAVVADSDGSDHALGSAHTIAANPTIAPDLLDLIAATA</sequence>
<comment type="caution">
    <text evidence="9">The sequence shown here is derived from an EMBL/GenBank/DDBJ whole genome shotgun (WGS) entry which is preliminary data.</text>
</comment>
<dbReference type="GO" id="GO:0046854">
    <property type="term" value="P:phosphatidylinositol phosphate biosynthetic process"/>
    <property type="evidence" value="ECO:0007669"/>
    <property type="project" value="InterPro"/>
</dbReference>
<evidence type="ECO:0000313" key="10">
    <source>
        <dbReference type="Proteomes" id="UP000321424"/>
    </source>
</evidence>
<dbReference type="Gene3D" id="3.30.540.10">
    <property type="entry name" value="Fructose-1,6-Bisphosphatase, subunit A, domain 1"/>
    <property type="match status" value="1"/>
</dbReference>
<dbReference type="OrthoDB" id="9772456at2"/>
<accession>A0A511MT07</accession>
<dbReference type="PRINTS" id="PR00377">
    <property type="entry name" value="IMPHPHTASES"/>
</dbReference>